<evidence type="ECO:0000313" key="1">
    <source>
        <dbReference type="EMBL" id="KAF8702795.1"/>
    </source>
</evidence>
<keyword evidence="2" id="KW-1185">Reference proteome</keyword>
<dbReference type="Proteomes" id="UP000636709">
    <property type="component" value="Unassembled WGS sequence"/>
</dbReference>
<accession>A0A835EP67</accession>
<reference evidence="1" key="1">
    <citation type="submission" date="2020-07" db="EMBL/GenBank/DDBJ databases">
        <title>Genome sequence and genetic diversity analysis of an under-domesticated orphan crop, white fonio (Digitaria exilis).</title>
        <authorList>
            <person name="Bennetzen J.L."/>
            <person name="Chen S."/>
            <person name="Ma X."/>
            <person name="Wang X."/>
            <person name="Yssel A.E.J."/>
            <person name="Chaluvadi S.R."/>
            <person name="Johnson M."/>
            <person name="Gangashetty P."/>
            <person name="Hamidou F."/>
            <person name="Sanogo M.D."/>
            <person name="Zwaenepoel A."/>
            <person name="Wallace J."/>
            <person name="Van De Peer Y."/>
            <person name="Van Deynze A."/>
        </authorList>
    </citation>
    <scope>NUCLEOTIDE SEQUENCE</scope>
    <source>
        <tissue evidence="1">Leaves</tissue>
    </source>
</reference>
<dbReference type="EMBL" id="JACEFO010001783">
    <property type="protein sequence ID" value="KAF8702795.1"/>
    <property type="molecule type" value="Genomic_DNA"/>
</dbReference>
<protein>
    <submittedName>
        <fullName evidence="1">Uncharacterized protein</fullName>
    </submittedName>
</protein>
<evidence type="ECO:0000313" key="2">
    <source>
        <dbReference type="Proteomes" id="UP000636709"/>
    </source>
</evidence>
<proteinExistence type="predicted"/>
<sequence>MKKLLAHVIYSLKVKLNQNVLVMRPHLPK</sequence>
<name>A0A835EP67_9POAL</name>
<dbReference type="AlphaFoldDB" id="A0A835EP67"/>
<comment type="caution">
    <text evidence="1">The sequence shown here is derived from an EMBL/GenBank/DDBJ whole genome shotgun (WGS) entry which is preliminary data.</text>
</comment>
<gene>
    <name evidence="1" type="ORF">HU200_032626</name>
</gene>
<organism evidence="1 2">
    <name type="scientific">Digitaria exilis</name>
    <dbReference type="NCBI Taxonomy" id="1010633"/>
    <lineage>
        <taxon>Eukaryota</taxon>
        <taxon>Viridiplantae</taxon>
        <taxon>Streptophyta</taxon>
        <taxon>Embryophyta</taxon>
        <taxon>Tracheophyta</taxon>
        <taxon>Spermatophyta</taxon>
        <taxon>Magnoliopsida</taxon>
        <taxon>Liliopsida</taxon>
        <taxon>Poales</taxon>
        <taxon>Poaceae</taxon>
        <taxon>PACMAD clade</taxon>
        <taxon>Panicoideae</taxon>
        <taxon>Panicodae</taxon>
        <taxon>Paniceae</taxon>
        <taxon>Anthephorinae</taxon>
        <taxon>Digitaria</taxon>
    </lineage>
</organism>